<reference evidence="1 2" key="2">
    <citation type="submission" date="2018-11" db="EMBL/GenBank/DDBJ databases">
        <authorList>
            <consortium name="Pathogen Informatics"/>
        </authorList>
    </citation>
    <scope>NUCLEOTIDE SEQUENCE [LARGE SCALE GENOMIC DNA]</scope>
</reference>
<evidence type="ECO:0000313" key="2">
    <source>
        <dbReference type="Proteomes" id="UP000274504"/>
    </source>
</evidence>
<sequence>MSIAQRHTVKGWREGEAKPGMLEYFRDDFYMASLSSIAPVVPVDSTRGRRLVTRATSAHHGINGILNSEFGILCA</sequence>
<evidence type="ECO:0000313" key="3">
    <source>
        <dbReference type="WBParaSite" id="HDID_0001118301-mRNA-1"/>
    </source>
</evidence>
<name>A0A0R3SZI7_HYMDI</name>
<dbReference type="EMBL" id="UYSG01012781">
    <property type="protein sequence ID" value="VDL65013.1"/>
    <property type="molecule type" value="Genomic_DNA"/>
</dbReference>
<protein>
    <submittedName>
        <fullName evidence="3">AraC family transcriptional regulator</fullName>
    </submittedName>
</protein>
<dbReference type="WBParaSite" id="HDID_0001118301-mRNA-1">
    <property type="protein sequence ID" value="HDID_0001118301-mRNA-1"/>
    <property type="gene ID" value="HDID_0001118301"/>
</dbReference>
<dbReference type="Proteomes" id="UP000274504">
    <property type="component" value="Unassembled WGS sequence"/>
</dbReference>
<evidence type="ECO:0000313" key="1">
    <source>
        <dbReference type="EMBL" id="VDL65013.1"/>
    </source>
</evidence>
<dbReference type="AlphaFoldDB" id="A0A0R3SZI7"/>
<organism evidence="3">
    <name type="scientific">Hymenolepis diminuta</name>
    <name type="common">Rat tapeworm</name>
    <dbReference type="NCBI Taxonomy" id="6216"/>
    <lineage>
        <taxon>Eukaryota</taxon>
        <taxon>Metazoa</taxon>
        <taxon>Spiralia</taxon>
        <taxon>Lophotrochozoa</taxon>
        <taxon>Platyhelminthes</taxon>
        <taxon>Cestoda</taxon>
        <taxon>Eucestoda</taxon>
        <taxon>Cyclophyllidea</taxon>
        <taxon>Hymenolepididae</taxon>
        <taxon>Hymenolepis</taxon>
    </lineage>
</organism>
<reference evidence="3" key="1">
    <citation type="submission" date="2017-02" db="UniProtKB">
        <authorList>
            <consortium name="WormBaseParasite"/>
        </authorList>
    </citation>
    <scope>IDENTIFICATION</scope>
</reference>
<accession>A0A0R3SZI7</accession>
<gene>
    <name evidence="1" type="ORF">HDID_LOCUS11180</name>
</gene>
<proteinExistence type="predicted"/>